<proteinExistence type="predicted"/>
<gene>
    <name evidence="1" type="ORF">H4O18_03045</name>
</gene>
<organism evidence="1 2">
    <name type="scientific">Arenibacter arenosicollis</name>
    <dbReference type="NCBI Taxonomy" id="2762274"/>
    <lineage>
        <taxon>Bacteria</taxon>
        <taxon>Pseudomonadati</taxon>
        <taxon>Bacteroidota</taxon>
        <taxon>Flavobacteriia</taxon>
        <taxon>Flavobacteriales</taxon>
        <taxon>Flavobacteriaceae</taxon>
        <taxon>Arenibacter</taxon>
    </lineage>
</organism>
<dbReference type="Gene3D" id="1.25.40.10">
    <property type="entry name" value="Tetratricopeptide repeat domain"/>
    <property type="match status" value="2"/>
</dbReference>
<protein>
    <recommendedName>
        <fullName evidence="3">Tetratricopeptide repeat protein</fullName>
    </recommendedName>
</protein>
<keyword evidence="2" id="KW-1185">Reference proteome</keyword>
<dbReference type="EMBL" id="JACLHY010000001">
    <property type="protein sequence ID" value="MBC8766961.1"/>
    <property type="molecule type" value="Genomic_DNA"/>
</dbReference>
<evidence type="ECO:0000313" key="1">
    <source>
        <dbReference type="EMBL" id="MBC8766961.1"/>
    </source>
</evidence>
<dbReference type="SUPFAM" id="SSF48452">
    <property type="entry name" value="TPR-like"/>
    <property type="match status" value="1"/>
</dbReference>
<comment type="caution">
    <text evidence="1">The sequence shown here is derived from an EMBL/GenBank/DDBJ whole genome shotgun (WGS) entry which is preliminary data.</text>
</comment>
<name>A0ABR7QIF6_9FLAO</name>
<reference evidence="1 2" key="1">
    <citation type="submission" date="2020-08" db="EMBL/GenBank/DDBJ databases">
        <title>Arenibacter gaetbuli sp. nov., isolated from a sand dune.</title>
        <authorList>
            <person name="Park S."/>
            <person name="Yoon J.-H."/>
        </authorList>
    </citation>
    <scope>NUCLEOTIDE SEQUENCE [LARGE SCALE GENOMIC DNA]</scope>
    <source>
        <strain evidence="1 2">BSSL-BM3</strain>
    </source>
</reference>
<sequence length="299" mass="34015">MGLFLIPQLICAQENELKAEESSEVFLEEYTDEFQEKFFEALKQKGIENYDRAANLLLECKRLDPNNSVIDHELSKAYLASKQFVLAQQYGISALNARPDNFWVLNTLMEIVQRQGATIDMVKDEIPYNDPKLRENLALIYYGRQNYDNALKILNGMKVSPFSKQLTSKINDSIKAKEVVENEGDTLVLKIEKENPIKNHESIIEDFLAKSDFKSAASVSEEAMESFPTQPYFYYTHGLALNKARKYKEAIAILESGLDYLLDDLELANKMYKELVDANNALGNSSKANMYLSKIKSGS</sequence>
<evidence type="ECO:0008006" key="3">
    <source>
        <dbReference type="Google" id="ProtNLM"/>
    </source>
</evidence>
<dbReference type="Proteomes" id="UP000618952">
    <property type="component" value="Unassembled WGS sequence"/>
</dbReference>
<evidence type="ECO:0000313" key="2">
    <source>
        <dbReference type="Proteomes" id="UP000618952"/>
    </source>
</evidence>
<accession>A0ABR7QIF6</accession>
<dbReference type="InterPro" id="IPR011990">
    <property type="entry name" value="TPR-like_helical_dom_sf"/>
</dbReference>
<dbReference type="RefSeq" id="WP_187581613.1">
    <property type="nucleotide sequence ID" value="NZ_JACLHY010000001.1"/>
</dbReference>